<dbReference type="Gene3D" id="3.40.50.880">
    <property type="match status" value="1"/>
</dbReference>
<dbReference type="NCBIfam" id="NF005743">
    <property type="entry name" value="PRK07567.1"/>
    <property type="match status" value="1"/>
</dbReference>
<dbReference type="InterPro" id="IPR017926">
    <property type="entry name" value="GATASE"/>
</dbReference>
<feature type="domain" description="Glutamine amidotransferase" evidence="1">
    <location>
        <begin position="49"/>
        <end position="192"/>
    </location>
</feature>
<protein>
    <submittedName>
        <fullName evidence="2">Glutamine amidotransferase</fullName>
    </submittedName>
</protein>
<proteinExistence type="predicted"/>
<dbReference type="RefSeq" id="WP_241915141.1">
    <property type="nucleotide sequence ID" value="NZ_CP093326.1"/>
</dbReference>
<organism evidence="2 3">
    <name type="scientific">Arthrobacter sulfonylureivorans</name>
    <dbReference type="NCBI Taxonomy" id="2486855"/>
    <lineage>
        <taxon>Bacteria</taxon>
        <taxon>Bacillati</taxon>
        <taxon>Actinomycetota</taxon>
        <taxon>Actinomycetes</taxon>
        <taxon>Micrococcales</taxon>
        <taxon>Micrococcaceae</taxon>
        <taxon>Arthrobacter</taxon>
    </lineage>
</organism>
<dbReference type="EMBL" id="CP093326">
    <property type="protein sequence ID" value="UNK47382.1"/>
    <property type="molecule type" value="Genomic_DNA"/>
</dbReference>
<gene>
    <name evidence="2" type="ORF">MNQ99_08655</name>
</gene>
<dbReference type="InterPro" id="IPR029062">
    <property type="entry name" value="Class_I_gatase-like"/>
</dbReference>
<dbReference type="Pfam" id="PF00117">
    <property type="entry name" value="GATase"/>
    <property type="match status" value="1"/>
</dbReference>
<evidence type="ECO:0000313" key="3">
    <source>
        <dbReference type="Proteomes" id="UP000829069"/>
    </source>
</evidence>
<dbReference type="CDD" id="cd01741">
    <property type="entry name" value="GATase1_1"/>
    <property type="match status" value="1"/>
</dbReference>
<dbReference type="InterPro" id="IPR044992">
    <property type="entry name" value="ChyE-like"/>
</dbReference>
<accession>A0ABY3WAK8</accession>
<evidence type="ECO:0000313" key="2">
    <source>
        <dbReference type="EMBL" id="UNK47382.1"/>
    </source>
</evidence>
<reference evidence="2 3" key="1">
    <citation type="submission" date="2022-03" db="EMBL/GenBank/DDBJ databases">
        <title>Isotopic signatures of nitrous oxide derived from detoxification processes.</title>
        <authorList>
            <person name="Behrendt U."/>
            <person name="Buchen C."/>
            <person name="Well R."/>
            <person name="Ulrich A."/>
            <person name="Rohe L."/>
            <person name="Kolb S."/>
            <person name="Schloter M."/>
            <person name="Horn M.A."/>
            <person name="Augustin J."/>
        </authorList>
    </citation>
    <scope>NUCLEOTIDE SEQUENCE [LARGE SCALE GENOMIC DNA]</scope>
    <source>
        <strain evidence="2 3">S4-C24</strain>
    </source>
</reference>
<dbReference type="PROSITE" id="PS51273">
    <property type="entry name" value="GATASE_TYPE_1"/>
    <property type="match status" value="1"/>
</dbReference>
<keyword evidence="3" id="KW-1185">Reference proteome</keyword>
<dbReference type="SUPFAM" id="SSF52317">
    <property type="entry name" value="Class I glutamine amidotransferase-like"/>
    <property type="match status" value="1"/>
</dbReference>
<evidence type="ECO:0000259" key="1">
    <source>
        <dbReference type="Pfam" id="PF00117"/>
    </source>
</evidence>
<name>A0ABY3WAK8_9MICC</name>
<dbReference type="Proteomes" id="UP000829069">
    <property type="component" value="Chromosome"/>
</dbReference>
<keyword evidence="2" id="KW-0315">Glutamine amidotransferase</keyword>
<dbReference type="PANTHER" id="PTHR42695">
    <property type="entry name" value="GLUTAMINE AMIDOTRANSFERASE YLR126C-RELATED"/>
    <property type="match status" value="1"/>
</dbReference>
<dbReference type="PANTHER" id="PTHR42695:SF5">
    <property type="entry name" value="GLUTAMINE AMIDOTRANSFERASE YLR126C-RELATED"/>
    <property type="match status" value="1"/>
</dbReference>
<sequence>MKPFLLLATRADDTAADEEYAAFARFGGLVPDQLRRVRLEAGPMPAINLNDYSGIILGGSPFTSSDDDATKPAVQLRVEAELEQLLDTVVARDFPFLGACYGVGTLGRHRGGVVDRQYGEPIGAAQVVLTDDGAADPLLSGLPREFSAFVGHKEACSVLPAGAVHLAKSEHCPYQMFRLQNNLYATQFHAELDTEGLLTRIWIYRNAGYFPPDQAEAVMEQVRCRTVSVPQRILRNFVARYATT</sequence>